<dbReference type="AlphaFoldDB" id="A0A7C3INX6"/>
<proteinExistence type="predicted"/>
<evidence type="ECO:0000256" key="1">
    <source>
        <dbReference type="SAM" id="MobiDB-lite"/>
    </source>
</evidence>
<accession>A0A7C3INX6</accession>
<name>A0A7C3INX6_UNCW3</name>
<dbReference type="EMBL" id="DSTU01000006">
    <property type="protein sequence ID" value="HFJ54020.1"/>
    <property type="molecule type" value="Genomic_DNA"/>
</dbReference>
<reference evidence="3" key="1">
    <citation type="journal article" date="2020" name="mSystems">
        <title>Genome- and Community-Level Interaction Insights into Carbon Utilization and Element Cycling Functions of Hydrothermarchaeota in Hydrothermal Sediment.</title>
        <authorList>
            <person name="Zhou Z."/>
            <person name="Liu Y."/>
            <person name="Xu W."/>
            <person name="Pan J."/>
            <person name="Luo Z.H."/>
            <person name="Li M."/>
        </authorList>
    </citation>
    <scope>NUCLEOTIDE SEQUENCE [LARGE SCALE GENOMIC DNA]</scope>
    <source>
        <strain evidence="2">SpSt-265</strain>
        <strain evidence="3">SpSt-465</strain>
    </source>
</reference>
<feature type="region of interest" description="Disordered" evidence="1">
    <location>
        <begin position="73"/>
        <end position="109"/>
    </location>
</feature>
<sequence length="109" mass="12358">MKFVSIEQLWHVYPNKYLALNIAALETRRLIDAISRDEIQLPTNPYEYALHRLLRGELKYAPLTEAELEALNANRLATETRKTDLSTPSETGITKIESGSKPGTSRTRS</sequence>
<gene>
    <name evidence="2" type="ORF">ENP94_00450</name>
    <name evidence="3" type="ORF">ENS16_04945</name>
</gene>
<evidence type="ECO:0000313" key="2">
    <source>
        <dbReference type="EMBL" id="HEA86464.1"/>
    </source>
</evidence>
<evidence type="ECO:0000313" key="3">
    <source>
        <dbReference type="EMBL" id="HFJ54020.1"/>
    </source>
</evidence>
<comment type="caution">
    <text evidence="3">The sequence shown here is derived from an EMBL/GenBank/DDBJ whole genome shotgun (WGS) entry which is preliminary data.</text>
</comment>
<protein>
    <recommendedName>
        <fullName evidence="4">DNA-directed RNA polymerase subunit omega</fullName>
    </recommendedName>
</protein>
<organism evidence="3">
    <name type="scientific">candidate division WOR-3 bacterium</name>
    <dbReference type="NCBI Taxonomy" id="2052148"/>
    <lineage>
        <taxon>Bacteria</taxon>
        <taxon>Bacteria division WOR-3</taxon>
    </lineage>
</organism>
<dbReference type="EMBL" id="DSLG01000002">
    <property type="protein sequence ID" value="HEA86464.1"/>
    <property type="molecule type" value="Genomic_DNA"/>
</dbReference>
<evidence type="ECO:0008006" key="4">
    <source>
        <dbReference type="Google" id="ProtNLM"/>
    </source>
</evidence>